<organism evidence="4 5">
    <name type="scientific">Candidatus Lachnoclostridium stercoripullorum</name>
    <dbReference type="NCBI Taxonomy" id="2838635"/>
    <lineage>
        <taxon>Bacteria</taxon>
        <taxon>Bacillati</taxon>
        <taxon>Bacillota</taxon>
        <taxon>Clostridia</taxon>
        <taxon>Lachnospirales</taxon>
        <taxon>Lachnospiraceae</taxon>
    </lineage>
</organism>
<reference evidence="4" key="2">
    <citation type="submission" date="2021-04" db="EMBL/GenBank/DDBJ databases">
        <authorList>
            <person name="Gilroy R."/>
        </authorList>
    </citation>
    <scope>NUCLEOTIDE SEQUENCE</scope>
    <source>
        <strain evidence="4">ChiGjej4B4-12881</strain>
    </source>
</reference>
<protein>
    <recommendedName>
        <fullName evidence="6">Tetratricopeptide repeat protein</fullName>
    </recommendedName>
</protein>
<keyword evidence="3" id="KW-0732">Signal</keyword>
<sequence length="259" mass="27627">MRIRLHLAALLLGVSLAAGCRGTDPAREQFRLDGIAQMEQGDYEGAIASFDEAIAHSDGRVGDFELDVLKYRGEAEYKLGDYPAAAHTYDVLLQVDGESADYYYLRSMAYSAQGMTAEAQADAQAAAGLEDGSGQVSPVMEEAMTALGRAWLLAGDPAQAQAAFDRVLASGTITPGLCLQLGSALLDGGQAEEASGYFDQGLSLAQPGSEEYGELLLGRAAAAEYSGDFAGALERLEQYERSFGQSPEVDREIRFLETR</sequence>
<dbReference type="GO" id="GO:0009279">
    <property type="term" value="C:cell outer membrane"/>
    <property type="evidence" value="ECO:0007669"/>
    <property type="project" value="TreeGrafter"/>
</dbReference>
<feature type="chain" id="PRO_5039446814" description="Tetratricopeptide repeat protein" evidence="3">
    <location>
        <begin position="21"/>
        <end position="259"/>
    </location>
</feature>
<evidence type="ECO:0000256" key="1">
    <source>
        <dbReference type="ARBA" id="ARBA00022737"/>
    </source>
</evidence>
<keyword evidence="1" id="KW-0677">Repeat</keyword>
<dbReference type="Gene3D" id="1.25.40.10">
    <property type="entry name" value="Tetratricopeptide repeat domain"/>
    <property type="match status" value="2"/>
</dbReference>
<reference evidence="4" key="1">
    <citation type="journal article" date="2021" name="PeerJ">
        <title>Extensive microbial diversity within the chicken gut microbiome revealed by metagenomics and culture.</title>
        <authorList>
            <person name="Gilroy R."/>
            <person name="Ravi A."/>
            <person name="Getino M."/>
            <person name="Pursley I."/>
            <person name="Horton D.L."/>
            <person name="Alikhan N.F."/>
            <person name="Baker D."/>
            <person name="Gharbi K."/>
            <person name="Hall N."/>
            <person name="Watson M."/>
            <person name="Adriaenssens E.M."/>
            <person name="Foster-Nyarko E."/>
            <person name="Jarju S."/>
            <person name="Secka A."/>
            <person name="Antonio M."/>
            <person name="Oren A."/>
            <person name="Chaudhuri R.R."/>
            <person name="La Ragione R."/>
            <person name="Hildebrand F."/>
            <person name="Pallen M.J."/>
        </authorList>
    </citation>
    <scope>NUCLEOTIDE SEQUENCE</scope>
    <source>
        <strain evidence="4">ChiGjej4B4-12881</strain>
    </source>
</reference>
<evidence type="ECO:0008006" key="6">
    <source>
        <dbReference type="Google" id="ProtNLM"/>
    </source>
</evidence>
<dbReference type="AlphaFoldDB" id="A0A9D1W3Y0"/>
<dbReference type="InterPro" id="IPR011990">
    <property type="entry name" value="TPR-like_helical_dom_sf"/>
</dbReference>
<name>A0A9D1W3Y0_9FIRM</name>
<comment type="caution">
    <text evidence="4">The sequence shown here is derived from an EMBL/GenBank/DDBJ whole genome shotgun (WGS) entry which is preliminary data.</text>
</comment>
<dbReference type="InterPro" id="IPR019734">
    <property type="entry name" value="TPR_rpt"/>
</dbReference>
<dbReference type="InterPro" id="IPR050498">
    <property type="entry name" value="Ycf3"/>
</dbReference>
<evidence type="ECO:0000313" key="4">
    <source>
        <dbReference type="EMBL" id="HIX51733.1"/>
    </source>
</evidence>
<evidence type="ECO:0000313" key="5">
    <source>
        <dbReference type="Proteomes" id="UP000886780"/>
    </source>
</evidence>
<dbReference type="SUPFAM" id="SSF48452">
    <property type="entry name" value="TPR-like"/>
    <property type="match status" value="1"/>
</dbReference>
<dbReference type="Proteomes" id="UP000886780">
    <property type="component" value="Unassembled WGS sequence"/>
</dbReference>
<dbReference type="GO" id="GO:0046813">
    <property type="term" value="P:receptor-mediated virion attachment to host cell"/>
    <property type="evidence" value="ECO:0007669"/>
    <property type="project" value="TreeGrafter"/>
</dbReference>
<keyword evidence="2" id="KW-0802">TPR repeat</keyword>
<dbReference type="PROSITE" id="PS51257">
    <property type="entry name" value="PROKAR_LIPOPROTEIN"/>
    <property type="match status" value="1"/>
</dbReference>
<dbReference type="PANTHER" id="PTHR44858:SF1">
    <property type="entry name" value="UDP-N-ACETYLGLUCOSAMINE--PEPTIDE N-ACETYLGLUCOSAMINYLTRANSFERASE SPINDLY-RELATED"/>
    <property type="match status" value="1"/>
</dbReference>
<dbReference type="SMART" id="SM00028">
    <property type="entry name" value="TPR"/>
    <property type="match status" value="5"/>
</dbReference>
<proteinExistence type="predicted"/>
<evidence type="ECO:0000256" key="3">
    <source>
        <dbReference type="SAM" id="SignalP"/>
    </source>
</evidence>
<evidence type="ECO:0000256" key="2">
    <source>
        <dbReference type="ARBA" id="ARBA00022803"/>
    </source>
</evidence>
<dbReference type="PANTHER" id="PTHR44858">
    <property type="entry name" value="TETRATRICOPEPTIDE REPEAT PROTEIN 6"/>
    <property type="match status" value="1"/>
</dbReference>
<gene>
    <name evidence="4" type="ORF">IAA28_02875</name>
</gene>
<accession>A0A9D1W3Y0</accession>
<feature type="signal peptide" evidence="3">
    <location>
        <begin position="1"/>
        <end position="20"/>
    </location>
</feature>
<dbReference type="EMBL" id="DXEU01000051">
    <property type="protein sequence ID" value="HIX51733.1"/>
    <property type="molecule type" value="Genomic_DNA"/>
</dbReference>
<dbReference type="Pfam" id="PF13432">
    <property type="entry name" value="TPR_16"/>
    <property type="match status" value="2"/>
</dbReference>